<feature type="domain" description="PhoU" evidence="9">
    <location>
        <begin position="121"/>
        <end position="205"/>
    </location>
</feature>
<dbReference type="GO" id="GO:0030643">
    <property type="term" value="P:intracellular phosphate ion homeostasis"/>
    <property type="evidence" value="ECO:0007669"/>
    <property type="project" value="InterPro"/>
</dbReference>
<keyword evidence="5 8" id="KW-0963">Cytoplasm</keyword>
<keyword evidence="6 8" id="KW-0592">Phosphate transport</keyword>
<evidence type="ECO:0000313" key="10">
    <source>
        <dbReference type="EMBL" id="EPR35072.1"/>
    </source>
</evidence>
<comment type="subcellular location">
    <subcellularLocation>
        <location evidence="1 8">Cytoplasm</location>
    </subcellularLocation>
</comment>
<dbReference type="FunFam" id="1.20.58.220:FF:000004">
    <property type="entry name" value="Phosphate-specific transport system accessory protein PhoU"/>
    <property type="match status" value="1"/>
</dbReference>
<evidence type="ECO:0000256" key="2">
    <source>
        <dbReference type="ARBA" id="ARBA00008107"/>
    </source>
</evidence>
<evidence type="ECO:0000256" key="3">
    <source>
        <dbReference type="ARBA" id="ARBA00011738"/>
    </source>
</evidence>
<dbReference type="eggNOG" id="COG0704">
    <property type="taxonomic scope" value="Bacteria"/>
</dbReference>
<sequence length="221" mass="24817">MERTHLEKELDSLRLHVLEMASLAEKALDLGLKAAAERDSDLAEQVIEGDVEINRLHCIVDEITLSILAREQPVARDLRFVLGSANTAANLERVGDQAVNIAERAVLLSQRPVLPHNPLMEELAAKVREMLHMAIQAYNTNDTELALRVCEMDSGADTLNMKILKHYLDFMIQESRSVERAVHKIIKARCLERVGDLATNIAESVIFIVKGVDIRQTCRPY</sequence>
<dbReference type="Pfam" id="PF01895">
    <property type="entry name" value="PhoU"/>
    <property type="match status" value="2"/>
</dbReference>
<reference evidence="10 11" key="1">
    <citation type="journal article" date="2013" name="Genome Announc.">
        <title>Draft genome sequences for three mercury-methylating, sulfate-reducing bacteria.</title>
        <authorList>
            <person name="Brown S.D."/>
            <person name="Hurt R.A.Jr."/>
            <person name="Gilmour C.C."/>
            <person name="Elias D.A."/>
        </authorList>
    </citation>
    <scope>NUCLEOTIDE SEQUENCE [LARGE SCALE GENOMIC DNA]</scope>
    <source>
        <strain evidence="10 11">DSM 16529</strain>
    </source>
</reference>
<evidence type="ECO:0000256" key="8">
    <source>
        <dbReference type="PIRNR" id="PIRNR003107"/>
    </source>
</evidence>
<dbReference type="InterPro" id="IPR028366">
    <property type="entry name" value="PhoU"/>
</dbReference>
<dbReference type="Gene3D" id="1.20.58.220">
    <property type="entry name" value="Phosphate transport system protein phou homolog 2, domain 2"/>
    <property type="match status" value="1"/>
</dbReference>
<feature type="domain" description="PhoU" evidence="9">
    <location>
        <begin position="17"/>
        <end position="104"/>
    </location>
</feature>
<dbReference type="PANTHER" id="PTHR42930">
    <property type="entry name" value="PHOSPHATE-SPECIFIC TRANSPORT SYSTEM ACCESSORY PROTEIN PHOU"/>
    <property type="match status" value="1"/>
</dbReference>
<evidence type="ECO:0000256" key="4">
    <source>
        <dbReference type="ARBA" id="ARBA00022448"/>
    </source>
</evidence>
<comment type="similarity">
    <text evidence="2 8">Belongs to the PhoU family.</text>
</comment>
<dbReference type="GO" id="GO:0005737">
    <property type="term" value="C:cytoplasm"/>
    <property type="evidence" value="ECO:0007669"/>
    <property type="project" value="UniProtKB-SubCell"/>
</dbReference>
<dbReference type="SUPFAM" id="SSF109755">
    <property type="entry name" value="PhoU-like"/>
    <property type="match status" value="1"/>
</dbReference>
<dbReference type="STRING" id="1121439.dsat_2435"/>
<comment type="subunit">
    <text evidence="3 8">Homodimer.</text>
</comment>
<evidence type="ECO:0000313" key="11">
    <source>
        <dbReference type="Proteomes" id="UP000014975"/>
    </source>
</evidence>
<dbReference type="OrthoDB" id="9814256at2"/>
<evidence type="ECO:0000259" key="9">
    <source>
        <dbReference type="Pfam" id="PF01895"/>
    </source>
</evidence>
<dbReference type="GO" id="GO:0006817">
    <property type="term" value="P:phosphate ion transport"/>
    <property type="evidence" value="ECO:0007669"/>
    <property type="project" value="UniProtKB-KW"/>
</dbReference>
<organism evidence="10 11">
    <name type="scientific">Alkalidesulfovibrio alkalitolerans DSM 16529</name>
    <dbReference type="NCBI Taxonomy" id="1121439"/>
    <lineage>
        <taxon>Bacteria</taxon>
        <taxon>Pseudomonadati</taxon>
        <taxon>Thermodesulfobacteriota</taxon>
        <taxon>Desulfovibrionia</taxon>
        <taxon>Desulfovibrionales</taxon>
        <taxon>Desulfovibrionaceae</taxon>
        <taxon>Alkalidesulfovibrio</taxon>
    </lineage>
</organism>
<evidence type="ECO:0000256" key="1">
    <source>
        <dbReference type="ARBA" id="ARBA00004496"/>
    </source>
</evidence>
<name>S7TCZ8_9BACT</name>
<comment type="caution">
    <text evidence="10">The sequence shown here is derived from an EMBL/GenBank/DDBJ whole genome shotgun (WGS) entry which is preliminary data.</text>
</comment>
<dbReference type="PANTHER" id="PTHR42930:SF3">
    <property type="entry name" value="PHOSPHATE-SPECIFIC TRANSPORT SYSTEM ACCESSORY PROTEIN PHOU"/>
    <property type="match status" value="1"/>
</dbReference>
<gene>
    <name evidence="10" type="ORF">dsat_2435</name>
</gene>
<protein>
    <recommendedName>
        <fullName evidence="8">Phosphate-specific transport system accessory protein PhoU</fullName>
    </recommendedName>
</protein>
<keyword evidence="4 8" id="KW-0813">Transport</keyword>
<comment type="function">
    <text evidence="7 8">Plays a role in the regulation of phosphate uptake.</text>
</comment>
<evidence type="ECO:0000256" key="6">
    <source>
        <dbReference type="ARBA" id="ARBA00022592"/>
    </source>
</evidence>
<dbReference type="RefSeq" id="WP_020886321.1">
    <property type="nucleotide sequence ID" value="NZ_ATHI01000005.1"/>
</dbReference>
<dbReference type="PIRSF" id="PIRSF003107">
    <property type="entry name" value="PhoU"/>
    <property type="match status" value="1"/>
</dbReference>
<dbReference type="InterPro" id="IPR038078">
    <property type="entry name" value="PhoU-like_sf"/>
</dbReference>
<evidence type="ECO:0000256" key="7">
    <source>
        <dbReference type="ARBA" id="ARBA00056181"/>
    </source>
</evidence>
<proteinExistence type="inferred from homology"/>
<dbReference type="EMBL" id="ATHI01000005">
    <property type="protein sequence ID" value="EPR35072.1"/>
    <property type="molecule type" value="Genomic_DNA"/>
</dbReference>
<dbReference type="NCBIfam" id="TIGR02135">
    <property type="entry name" value="phoU_full"/>
    <property type="match status" value="1"/>
</dbReference>
<accession>S7TCZ8</accession>
<dbReference type="PATRIC" id="fig|1121439.3.peg.829"/>
<dbReference type="Proteomes" id="UP000014975">
    <property type="component" value="Unassembled WGS sequence"/>
</dbReference>
<keyword evidence="11" id="KW-1185">Reference proteome</keyword>
<dbReference type="AlphaFoldDB" id="S7TCZ8"/>
<dbReference type="GO" id="GO:0045936">
    <property type="term" value="P:negative regulation of phosphate metabolic process"/>
    <property type="evidence" value="ECO:0007669"/>
    <property type="project" value="InterPro"/>
</dbReference>
<dbReference type="InterPro" id="IPR026022">
    <property type="entry name" value="PhoU_dom"/>
</dbReference>
<evidence type="ECO:0000256" key="5">
    <source>
        <dbReference type="ARBA" id="ARBA00022490"/>
    </source>
</evidence>